<proteinExistence type="predicted"/>
<feature type="compositionally biased region" description="Polar residues" evidence="1">
    <location>
        <begin position="103"/>
        <end position="113"/>
    </location>
</feature>
<evidence type="ECO:0000256" key="1">
    <source>
        <dbReference type="SAM" id="MobiDB-lite"/>
    </source>
</evidence>
<organism evidence="2 3">
    <name type="scientific">Mesorhizobium plurifarium</name>
    <dbReference type="NCBI Taxonomy" id="69974"/>
    <lineage>
        <taxon>Bacteria</taxon>
        <taxon>Pseudomonadati</taxon>
        <taxon>Pseudomonadota</taxon>
        <taxon>Alphaproteobacteria</taxon>
        <taxon>Hyphomicrobiales</taxon>
        <taxon>Phyllobacteriaceae</taxon>
        <taxon>Mesorhizobium</taxon>
    </lineage>
</organism>
<reference evidence="2 3" key="1">
    <citation type="submission" date="2014-08" db="EMBL/GenBank/DDBJ databases">
        <authorList>
            <person name="Moulin Lionel"/>
        </authorList>
    </citation>
    <scope>NUCLEOTIDE SEQUENCE [LARGE SCALE GENOMIC DNA]</scope>
</reference>
<evidence type="ECO:0000313" key="2">
    <source>
        <dbReference type="EMBL" id="CDX33708.1"/>
    </source>
</evidence>
<feature type="region of interest" description="Disordered" evidence="1">
    <location>
        <begin position="95"/>
        <end position="119"/>
    </location>
</feature>
<evidence type="ECO:0000313" key="3">
    <source>
        <dbReference type="Proteomes" id="UP000046373"/>
    </source>
</evidence>
<dbReference type="EMBL" id="CCNB01000009">
    <property type="protein sequence ID" value="CDX33708.1"/>
    <property type="molecule type" value="Genomic_DNA"/>
</dbReference>
<gene>
    <name evidence="2" type="ORF">MPLDJ20_170030</name>
</gene>
<name>A0A090ER59_MESPL</name>
<accession>A0A090ER59</accession>
<sequence>MLRSETNTCQRASAKITFGLENPAFVEHLASPLVALRPVELRLVPSKALCHGVARLSFRPGHLSTACRRLTKPPPCWTFPPTMAPGSSRFLRPARRRNETDPRCQQIQKSLPTVSEALA</sequence>
<dbReference type="AlphaFoldDB" id="A0A090ER59"/>
<dbReference type="Proteomes" id="UP000046373">
    <property type="component" value="Unassembled WGS sequence"/>
</dbReference>
<protein>
    <submittedName>
        <fullName evidence="2">Uncharacterized protein</fullName>
    </submittedName>
</protein>